<dbReference type="Proteomes" id="UP000247602">
    <property type="component" value="Unassembled WGS sequence"/>
</dbReference>
<dbReference type="PANTHER" id="PTHR30055">
    <property type="entry name" value="HTH-TYPE TRANSCRIPTIONAL REGULATOR RUTR"/>
    <property type="match status" value="1"/>
</dbReference>
<dbReference type="Pfam" id="PF00440">
    <property type="entry name" value="TetR_N"/>
    <property type="match status" value="1"/>
</dbReference>
<name>A0A323V6K4_9ACTN</name>
<dbReference type="EMBL" id="QKNV01000201">
    <property type="protein sequence ID" value="PZA20274.1"/>
    <property type="molecule type" value="Genomic_DNA"/>
</dbReference>
<keyword evidence="1" id="KW-0805">Transcription regulation</keyword>
<dbReference type="Gene3D" id="1.10.357.10">
    <property type="entry name" value="Tetracycline Repressor, domain 2"/>
    <property type="match status" value="1"/>
</dbReference>
<dbReference type="InterPro" id="IPR050109">
    <property type="entry name" value="HTH-type_TetR-like_transc_reg"/>
</dbReference>
<dbReference type="InterPro" id="IPR009057">
    <property type="entry name" value="Homeodomain-like_sf"/>
</dbReference>
<dbReference type="OrthoDB" id="8479950at2"/>
<comment type="caution">
    <text evidence="7">The sequence shown here is derived from an EMBL/GenBank/DDBJ whole genome shotgun (WGS) entry which is preliminary data.</text>
</comment>
<dbReference type="GO" id="GO:0000976">
    <property type="term" value="F:transcription cis-regulatory region binding"/>
    <property type="evidence" value="ECO:0007669"/>
    <property type="project" value="TreeGrafter"/>
</dbReference>
<gene>
    <name evidence="7" type="ORF">DMO24_16345</name>
</gene>
<dbReference type="GO" id="GO:0003700">
    <property type="term" value="F:DNA-binding transcription factor activity"/>
    <property type="evidence" value="ECO:0007669"/>
    <property type="project" value="TreeGrafter"/>
</dbReference>
<dbReference type="PANTHER" id="PTHR30055:SF174">
    <property type="entry name" value="TRANSCRIPTIONAL REGULATORY PROTEIN (PROBABLY TETR-FAMILY)-RELATED"/>
    <property type="match status" value="1"/>
</dbReference>
<dbReference type="InterPro" id="IPR054129">
    <property type="entry name" value="DesT_TetR_C"/>
</dbReference>
<feature type="region of interest" description="Disordered" evidence="5">
    <location>
        <begin position="1"/>
        <end position="30"/>
    </location>
</feature>
<keyword evidence="2 4" id="KW-0238">DNA-binding</keyword>
<feature type="DNA-binding region" description="H-T-H motif" evidence="4">
    <location>
        <begin position="65"/>
        <end position="84"/>
    </location>
</feature>
<evidence type="ECO:0000313" key="8">
    <source>
        <dbReference type="Proteomes" id="UP000247602"/>
    </source>
</evidence>
<feature type="domain" description="HTH tetR-type" evidence="6">
    <location>
        <begin position="42"/>
        <end position="102"/>
    </location>
</feature>
<dbReference type="PROSITE" id="PS50977">
    <property type="entry name" value="HTH_TETR_2"/>
    <property type="match status" value="1"/>
</dbReference>
<dbReference type="InterPro" id="IPR001647">
    <property type="entry name" value="HTH_TetR"/>
</dbReference>
<evidence type="ECO:0000256" key="4">
    <source>
        <dbReference type="PROSITE-ProRule" id="PRU00335"/>
    </source>
</evidence>
<accession>A0A323V6K4</accession>
<protein>
    <submittedName>
        <fullName evidence="7">TetR/AcrR family transcriptional regulator</fullName>
    </submittedName>
</protein>
<evidence type="ECO:0000256" key="1">
    <source>
        <dbReference type="ARBA" id="ARBA00023015"/>
    </source>
</evidence>
<reference evidence="7 8" key="1">
    <citation type="submission" date="2018-06" db="EMBL/GenBank/DDBJ databases">
        <title>Draft genome sequence of Modestobacter versicolor CP153-2.</title>
        <authorList>
            <person name="Gundlapally S.R."/>
        </authorList>
    </citation>
    <scope>NUCLEOTIDE SEQUENCE [LARGE SCALE GENOMIC DNA]</scope>
    <source>
        <strain evidence="7 8">CP153-2</strain>
    </source>
</reference>
<organism evidence="7 8">
    <name type="scientific">Modestobacter versicolor</name>
    <dbReference type="NCBI Taxonomy" id="429133"/>
    <lineage>
        <taxon>Bacteria</taxon>
        <taxon>Bacillati</taxon>
        <taxon>Actinomycetota</taxon>
        <taxon>Actinomycetes</taxon>
        <taxon>Geodermatophilales</taxon>
        <taxon>Geodermatophilaceae</taxon>
        <taxon>Modestobacter</taxon>
    </lineage>
</organism>
<proteinExistence type="predicted"/>
<evidence type="ECO:0000256" key="5">
    <source>
        <dbReference type="SAM" id="MobiDB-lite"/>
    </source>
</evidence>
<keyword evidence="3" id="KW-0804">Transcription</keyword>
<sequence length="229" mass="24807">MQPHAAPGAAGPGRGVAAPAAGRRRRWRPGGDRVTVVRRSAGDRRAQLVEIGLELLPTTPVQDLTIDEVARRAGISRSLLFHYFATKAEYYAAVMDAAAALLRDHVVPRPGTAPAGQLPGMLDRFVTWVETYRDSYLAFVRGAHAGDPGVAEVYEQTREQLVAVALAAVPLPDGPRQRQLVRAWFAFTEDLVLQWTREPTLPRAELLELLVEVLGGLRARAAGPPAGRG</sequence>
<evidence type="ECO:0000256" key="3">
    <source>
        <dbReference type="ARBA" id="ARBA00023163"/>
    </source>
</evidence>
<feature type="compositionally biased region" description="Low complexity" evidence="5">
    <location>
        <begin position="1"/>
        <end position="21"/>
    </location>
</feature>
<dbReference type="SUPFAM" id="SSF46689">
    <property type="entry name" value="Homeodomain-like"/>
    <property type="match status" value="1"/>
</dbReference>
<evidence type="ECO:0000259" key="6">
    <source>
        <dbReference type="PROSITE" id="PS50977"/>
    </source>
</evidence>
<evidence type="ECO:0000256" key="2">
    <source>
        <dbReference type="ARBA" id="ARBA00023125"/>
    </source>
</evidence>
<evidence type="ECO:0000313" key="7">
    <source>
        <dbReference type="EMBL" id="PZA20274.1"/>
    </source>
</evidence>
<keyword evidence="8" id="KW-1185">Reference proteome</keyword>
<dbReference type="Pfam" id="PF21943">
    <property type="entry name" value="TetR_C_46"/>
    <property type="match status" value="1"/>
</dbReference>
<dbReference type="AlphaFoldDB" id="A0A323V6K4"/>